<protein>
    <submittedName>
        <fullName evidence="1">Uncharacterized protein</fullName>
    </submittedName>
</protein>
<keyword evidence="2" id="KW-1185">Reference proteome</keyword>
<proteinExistence type="predicted"/>
<dbReference type="EMBL" id="JAGSOH010000015">
    <property type="protein sequence ID" value="MBR7826261.1"/>
    <property type="molecule type" value="Genomic_DNA"/>
</dbReference>
<comment type="caution">
    <text evidence="1">The sequence shown here is derived from an EMBL/GenBank/DDBJ whole genome shotgun (WGS) entry which is preliminary data.</text>
</comment>
<accession>A0A941E736</accession>
<name>A0A941E736_9ACTN</name>
<dbReference type="AlphaFoldDB" id="A0A941E736"/>
<evidence type="ECO:0000313" key="1">
    <source>
        <dbReference type="EMBL" id="MBR7826261.1"/>
    </source>
</evidence>
<reference evidence="1" key="1">
    <citation type="submission" date="2021-04" db="EMBL/GenBank/DDBJ databases">
        <title>Genome based classification of Actinospica acidithermotolerans sp. nov., an actinobacterium isolated from an Indonesian hot spring.</title>
        <authorList>
            <person name="Kusuma A.B."/>
            <person name="Putra K.E."/>
            <person name="Nafisah S."/>
            <person name="Loh J."/>
            <person name="Nouioui I."/>
            <person name="Goodfellow M."/>
        </authorList>
    </citation>
    <scope>NUCLEOTIDE SEQUENCE</scope>
    <source>
        <strain evidence="1">MGRD01-02</strain>
    </source>
</reference>
<gene>
    <name evidence="1" type="ORF">KDK95_08115</name>
</gene>
<evidence type="ECO:0000313" key="2">
    <source>
        <dbReference type="Proteomes" id="UP000676325"/>
    </source>
</evidence>
<dbReference type="Proteomes" id="UP000676325">
    <property type="component" value="Unassembled WGS sequence"/>
</dbReference>
<sequence>MRVFCGDCNCGCPELFLDPEADLPRRIVLADDFGQRVQMSVEQLEELVSDAKSGLLDELIRRATAGRGRS</sequence>
<organism evidence="1 2">
    <name type="scientific">Actinospica acidithermotolerans</name>
    <dbReference type="NCBI Taxonomy" id="2828514"/>
    <lineage>
        <taxon>Bacteria</taxon>
        <taxon>Bacillati</taxon>
        <taxon>Actinomycetota</taxon>
        <taxon>Actinomycetes</taxon>
        <taxon>Catenulisporales</taxon>
        <taxon>Actinospicaceae</taxon>
        <taxon>Actinospica</taxon>
    </lineage>
</organism>